<dbReference type="AlphaFoldDB" id="A0A4Z2IKY8"/>
<feature type="region of interest" description="Disordered" evidence="1">
    <location>
        <begin position="102"/>
        <end position="123"/>
    </location>
</feature>
<sequence>MTQQKTPKGDGSKTREDGEFENNERITRPEHPPAMLRETGRLLWAGFTWADGQRLDSYLHWEDAPGRKSLNQEISGSGMPLAAHSMVAVLVLSTTFSWGPMSILGKPNGNRSSGRMNRKKESV</sequence>
<dbReference type="Proteomes" id="UP000314294">
    <property type="component" value="Unassembled WGS sequence"/>
</dbReference>
<feature type="region of interest" description="Disordered" evidence="1">
    <location>
        <begin position="1"/>
        <end position="34"/>
    </location>
</feature>
<evidence type="ECO:0000256" key="1">
    <source>
        <dbReference type="SAM" id="MobiDB-lite"/>
    </source>
</evidence>
<keyword evidence="3" id="KW-1185">Reference proteome</keyword>
<comment type="caution">
    <text evidence="2">The sequence shown here is derived from an EMBL/GenBank/DDBJ whole genome shotgun (WGS) entry which is preliminary data.</text>
</comment>
<organism evidence="2 3">
    <name type="scientific">Liparis tanakae</name>
    <name type="common">Tanaka's snailfish</name>
    <dbReference type="NCBI Taxonomy" id="230148"/>
    <lineage>
        <taxon>Eukaryota</taxon>
        <taxon>Metazoa</taxon>
        <taxon>Chordata</taxon>
        <taxon>Craniata</taxon>
        <taxon>Vertebrata</taxon>
        <taxon>Euteleostomi</taxon>
        <taxon>Actinopterygii</taxon>
        <taxon>Neopterygii</taxon>
        <taxon>Teleostei</taxon>
        <taxon>Neoteleostei</taxon>
        <taxon>Acanthomorphata</taxon>
        <taxon>Eupercaria</taxon>
        <taxon>Perciformes</taxon>
        <taxon>Cottioidei</taxon>
        <taxon>Cottales</taxon>
        <taxon>Liparidae</taxon>
        <taxon>Liparis</taxon>
    </lineage>
</organism>
<dbReference type="EMBL" id="SRLO01000076">
    <property type="protein sequence ID" value="TNN78144.1"/>
    <property type="molecule type" value="Genomic_DNA"/>
</dbReference>
<protein>
    <submittedName>
        <fullName evidence="2">Uncharacterized protein</fullName>
    </submittedName>
</protein>
<evidence type="ECO:0000313" key="3">
    <source>
        <dbReference type="Proteomes" id="UP000314294"/>
    </source>
</evidence>
<name>A0A4Z2IKY8_9TELE</name>
<feature type="compositionally biased region" description="Basic and acidic residues" evidence="1">
    <location>
        <begin position="7"/>
        <end position="31"/>
    </location>
</feature>
<accession>A0A4Z2IKY8</accession>
<reference evidence="2 3" key="1">
    <citation type="submission" date="2019-03" db="EMBL/GenBank/DDBJ databases">
        <title>First draft genome of Liparis tanakae, snailfish: a comprehensive survey of snailfish specific genes.</title>
        <authorList>
            <person name="Kim W."/>
            <person name="Song I."/>
            <person name="Jeong J.-H."/>
            <person name="Kim D."/>
            <person name="Kim S."/>
            <person name="Ryu S."/>
            <person name="Song J.Y."/>
            <person name="Lee S.K."/>
        </authorList>
    </citation>
    <scope>NUCLEOTIDE SEQUENCE [LARGE SCALE GENOMIC DNA]</scope>
    <source>
        <tissue evidence="2">Muscle</tissue>
    </source>
</reference>
<gene>
    <name evidence="2" type="ORF">EYF80_011649</name>
</gene>
<proteinExistence type="predicted"/>
<dbReference type="OrthoDB" id="8986995at2759"/>
<evidence type="ECO:0000313" key="2">
    <source>
        <dbReference type="EMBL" id="TNN78144.1"/>
    </source>
</evidence>